<dbReference type="InterPro" id="IPR007366">
    <property type="entry name" value="DUF432"/>
</dbReference>
<sequence length="235" mass="26865">MFGSYNIPFKIETENISLRVEKLDSIYLYRRDANNEKVDKNLMDVEGSLLINPIEPLNRPKKITSYLLIEFERPVILSPGSSNTAYIRFPVEIGVFISGKGKYEILDIISLSKKKFTLYGDPSDGVICKYWKSEVFSTVPELNSLYEGVIEMNIINETQKWSEITRTVLNAYGMKIYYTSDMVSMKINMRVTGQRTALTEFVNSPIKESMKKSLELYTLGIVRVSGGNYLMEKGL</sequence>
<dbReference type="OrthoDB" id="116710at2157"/>
<dbReference type="AlphaFoldDB" id="F7XM26"/>
<dbReference type="Proteomes" id="UP000006622">
    <property type="component" value="Chromosome"/>
</dbReference>
<name>F7XM26_METZD</name>
<organism evidence="1 2">
    <name type="scientific">Methanosalsum zhilinae (strain DSM 4017 / NBRC 107636 / OCM 62 / WeN5)</name>
    <name type="common">Methanohalophilus zhilinae</name>
    <dbReference type="NCBI Taxonomy" id="679901"/>
    <lineage>
        <taxon>Archaea</taxon>
        <taxon>Methanobacteriati</taxon>
        <taxon>Methanobacteriota</taxon>
        <taxon>Stenosarchaea group</taxon>
        <taxon>Methanomicrobia</taxon>
        <taxon>Methanosarcinales</taxon>
        <taxon>Methanosarcinaceae</taxon>
        <taxon>Methanosalsum</taxon>
    </lineage>
</organism>
<reference evidence="1" key="1">
    <citation type="submission" date="2010-07" db="EMBL/GenBank/DDBJ databases">
        <title>The complete genome of Methanosalsum zhilinae DSM 4017.</title>
        <authorList>
            <consortium name="US DOE Joint Genome Institute (JGI-PGF)"/>
            <person name="Lucas S."/>
            <person name="Copeland A."/>
            <person name="Lapidus A."/>
            <person name="Glavina del Rio T."/>
            <person name="Dalin E."/>
            <person name="Tice H."/>
            <person name="Bruce D."/>
            <person name="Goodwin L."/>
            <person name="Pitluck S."/>
            <person name="Kyrpides N."/>
            <person name="Mavromatis K."/>
            <person name="Ovchinnikova G."/>
            <person name="Daligault H."/>
            <person name="Detter J.C."/>
            <person name="Han C."/>
            <person name="Tapia R."/>
            <person name="Larimer F."/>
            <person name="Land M."/>
            <person name="Hauser L."/>
            <person name="Markowitz V."/>
            <person name="Cheng J.-F."/>
            <person name="Hugenholtz P."/>
            <person name="Woyke T."/>
            <person name="Wu D."/>
            <person name="Spring S."/>
            <person name="Schueler E."/>
            <person name="Brambilla E."/>
            <person name="Klenk H.-P."/>
            <person name="Eisen J.A."/>
        </authorList>
    </citation>
    <scope>NUCLEOTIDE SEQUENCE</scope>
    <source>
        <strain evidence="1">DSM 4017</strain>
    </source>
</reference>
<protein>
    <recommendedName>
        <fullName evidence="3">DUF432 domain-containing protein</fullName>
    </recommendedName>
</protein>
<accession>F7XM26</accession>
<dbReference type="STRING" id="679901.Mzhil_1391"/>
<dbReference type="EMBL" id="CP002101">
    <property type="protein sequence ID" value="AEH61235.1"/>
    <property type="molecule type" value="Genomic_DNA"/>
</dbReference>
<keyword evidence="2" id="KW-1185">Reference proteome</keyword>
<dbReference type="KEGG" id="mzh:Mzhil_1391"/>
<dbReference type="PIRSF" id="PIRSF019202">
    <property type="entry name" value="UCP019202"/>
    <property type="match status" value="1"/>
</dbReference>
<dbReference type="HOGENOM" id="CLU_096705_1_0_2"/>
<evidence type="ECO:0008006" key="3">
    <source>
        <dbReference type="Google" id="ProtNLM"/>
    </source>
</evidence>
<dbReference type="GeneID" id="10823028"/>
<evidence type="ECO:0000313" key="2">
    <source>
        <dbReference type="Proteomes" id="UP000006622"/>
    </source>
</evidence>
<dbReference type="Pfam" id="PF04254">
    <property type="entry name" value="DUF432"/>
    <property type="match status" value="1"/>
</dbReference>
<dbReference type="RefSeq" id="WP_013898672.1">
    <property type="nucleotide sequence ID" value="NC_015676.1"/>
</dbReference>
<evidence type="ECO:0000313" key="1">
    <source>
        <dbReference type="EMBL" id="AEH61235.1"/>
    </source>
</evidence>
<proteinExistence type="predicted"/>
<gene>
    <name evidence="1" type="ordered locus">Mzhil_1391</name>
</gene>